<dbReference type="PANTHER" id="PTHR10694:SF7">
    <property type="entry name" value="[HISTONE H3]-TRIMETHYL-L-LYSINE(9) DEMETHYLASE"/>
    <property type="match status" value="1"/>
</dbReference>
<reference evidence="5" key="2">
    <citation type="submission" date="2010-03" db="EMBL/GenBank/DDBJ databases">
        <title>The genome sequence of Coccidioides posadasii strain Silveira.</title>
        <authorList>
            <consortium name="The Broad Institute Genome Sequencing Center for Infectious Disease"/>
            <person name="Neafsey D."/>
            <person name="Orbach M."/>
            <person name="Henn M.R."/>
            <person name="Cole G.T."/>
            <person name="Galgiani J."/>
            <person name="Gardner M.J."/>
            <person name="Kirkland T.N."/>
            <person name="Taylor J.W."/>
            <person name="Young S.K."/>
            <person name="Zeng Q."/>
            <person name="Koehrsen M."/>
            <person name="Alvarado L."/>
            <person name="Berlin A."/>
            <person name="Borenstein D."/>
            <person name="Chapman S.B."/>
            <person name="Chen Z."/>
            <person name="Engels R."/>
            <person name="Freedman E."/>
            <person name="Gellesch M."/>
            <person name="Goldberg J."/>
            <person name="Griggs A."/>
            <person name="Gujja S."/>
            <person name="Heilman E."/>
            <person name="Heiman D."/>
            <person name="Howarth C."/>
            <person name="Jen D."/>
            <person name="Larson L."/>
            <person name="Mehta T."/>
            <person name="Neiman D."/>
            <person name="Park D."/>
            <person name="Pearson M."/>
            <person name="Richards J."/>
            <person name="Roberts A."/>
            <person name="Saif S."/>
            <person name="Shea T."/>
            <person name="Shenoy N."/>
            <person name="Sisk P."/>
            <person name="Stolte C."/>
            <person name="Sykes S."/>
            <person name="Walk T."/>
            <person name="White J."/>
            <person name="Yandava C."/>
            <person name="Haas B."/>
            <person name="Nusbaum C."/>
            <person name="Birren B."/>
        </authorList>
    </citation>
    <scope>NUCLEOTIDE SEQUENCE [LARGE SCALE GENOMIC DNA]</scope>
    <source>
        <strain evidence="5">RMSCC 757 / Silveira</strain>
    </source>
</reference>
<dbReference type="Pfam" id="PF02373">
    <property type="entry name" value="JmjC"/>
    <property type="match status" value="1"/>
</dbReference>
<feature type="compositionally biased region" description="Basic and acidic residues" evidence="1">
    <location>
        <begin position="247"/>
        <end position="262"/>
    </location>
</feature>
<dbReference type="SMART" id="SM00545">
    <property type="entry name" value="JmjN"/>
    <property type="match status" value="1"/>
</dbReference>
<feature type="region of interest" description="Disordered" evidence="1">
    <location>
        <begin position="201"/>
        <end position="306"/>
    </location>
</feature>
<feature type="region of interest" description="Disordered" evidence="1">
    <location>
        <begin position="1"/>
        <end position="55"/>
    </location>
</feature>
<dbReference type="HOGENOM" id="CLU_586597_0_0_1"/>
<dbReference type="PROSITE" id="PS51184">
    <property type="entry name" value="JMJC"/>
    <property type="match status" value="1"/>
</dbReference>
<evidence type="ECO:0000313" key="5">
    <source>
        <dbReference type="Proteomes" id="UP000002497"/>
    </source>
</evidence>
<dbReference type="GO" id="GO:0005634">
    <property type="term" value="C:nucleus"/>
    <property type="evidence" value="ECO:0007669"/>
    <property type="project" value="TreeGrafter"/>
</dbReference>
<dbReference type="PROSITE" id="PS51183">
    <property type="entry name" value="JMJN"/>
    <property type="match status" value="1"/>
</dbReference>
<reference evidence="5" key="1">
    <citation type="journal article" date="2010" name="Genome Res.">
        <title>Population genomic sequencing of Coccidioides fungi reveals recent hybridization and transposon control.</title>
        <authorList>
            <person name="Neafsey D.E."/>
            <person name="Barker B.M."/>
            <person name="Sharpton T.J."/>
            <person name="Stajich J.E."/>
            <person name="Park D.J."/>
            <person name="Whiston E."/>
            <person name="Hung C.-Y."/>
            <person name="McMahan C."/>
            <person name="White J."/>
            <person name="Sykes S."/>
            <person name="Heiman D."/>
            <person name="Young S."/>
            <person name="Zeng Q."/>
            <person name="Abouelleil A."/>
            <person name="Aftuck L."/>
            <person name="Bessette D."/>
            <person name="Brown A."/>
            <person name="FitzGerald M."/>
            <person name="Lui A."/>
            <person name="Macdonald J.P."/>
            <person name="Priest M."/>
            <person name="Orbach M.J."/>
            <person name="Galgiani J.N."/>
            <person name="Kirkland T.N."/>
            <person name="Cole G.T."/>
            <person name="Birren B.W."/>
            <person name="Henn M.R."/>
            <person name="Taylor J.W."/>
            <person name="Rounsley S.D."/>
        </authorList>
    </citation>
    <scope>NUCLEOTIDE SEQUENCE [LARGE SCALE GENOMIC DNA]</scope>
    <source>
        <strain evidence="5">RMSCC 757 / Silveira</strain>
    </source>
</reference>
<dbReference type="EMBL" id="GL636510">
    <property type="protein sequence ID" value="EFW13902.1"/>
    <property type="molecule type" value="Genomic_DNA"/>
</dbReference>
<evidence type="ECO:0000259" key="2">
    <source>
        <dbReference type="PROSITE" id="PS51183"/>
    </source>
</evidence>
<dbReference type="AlphaFoldDB" id="E9DIA6"/>
<dbReference type="Gene3D" id="2.60.120.650">
    <property type="entry name" value="Cupin"/>
    <property type="match status" value="1"/>
</dbReference>
<dbReference type="OrthoDB" id="9547406at2759"/>
<feature type="domain" description="JmjN" evidence="2">
    <location>
        <begin position="64"/>
        <end position="105"/>
    </location>
</feature>
<evidence type="ECO:0000259" key="3">
    <source>
        <dbReference type="PROSITE" id="PS51184"/>
    </source>
</evidence>
<organism evidence="5">
    <name type="scientific">Coccidioides posadasii (strain RMSCC 757 / Silveira)</name>
    <name type="common">Valley fever fungus</name>
    <dbReference type="NCBI Taxonomy" id="443226"/>
    <lineage>
        <taxon>Eukaryota</taxon>
        <taxon>Fungi</taxon>
        <taxon>Dikarya</taxon>
        <taxon>Ascomycota</taxon>
        <taxon>Pezizomycotina</taxon>
        <taxon>Eurotiomycetes</taxon>
        <taxon>Eurotiomycetidae</taxon>
        <taxon>Onygenales</taxon>
        <taxon>Onygenaceae</taxon>
        <taxon>Coccidioides</taxon>
    </lineage>
</organism>
<dbReference type="STRING" id="443226.E9DIA6"/>
<evidence type="ECO:0000313" key="4">
    <source>
        <dbReference type="EMBL" id="EFW13902.1"/>
    </source>
</evidence>
<dbReference type="SUPFAM" id="SSF51197">
    <property type="entry name" value="Clavaminate synthase-like"/>
    <property type="match status" value="1"/>
</dbReference>
<evidence type="ECO:0000256" key="1">
    <source>
        <dbReference type="SAM" id="MobiDB-lite"/>
    </source>
</evidence>
<feature type="domain" description="JmjC" evidence="3">
    <location>
        <begin position="367"/>
        <end position="466"/>
    </location>
</feature>
<dbReference type="SMART" id="SM00558">
    <property type="entry name" value="JmjC"/>
    <property type="match status" value="1"/>
</dbReference>
<sequence>MDIDTQHPVIVGDMASMTPPASADGEKPSPRADSPRGSDMDVDSGASVDDDEIRPDHYYGGGRIPIFKPTMDQFRDFQSFIHKIDKYGMESGVVKVIPPQEWGVARKLPSNLPPMGGSYDSPTLTPLGIKSSKAFCPLAILDYQDFGPLDALPSLEESVKSIRVKNPIMEEFHGSHGTYTQANIEKQRSYNLPQWKALCEETSHQPPARRGERRRAQEKPARNNARGQTNRSDSQKRKPGPPNSKSNEPEKTADGPGEKKLEGPPTPVSPQSNPVEPKSEELSEGESLPAPKPKGRQPKSVTARRKYNRGDAADYIDEEAFKDFDYHLSGSEEYTTERCEELETAYWKSLMYNNPMYGADMPGSLFDDSVTSWNVAKLPNLLDILGQKVPGVNTAYLYLGMWKATFAWHLEDVDLYSINYIHFGAPKQWYSISQQDLPKFEAAMKSECLFLKNDTIATNNYRHLAN</sequence>
<dbReference type="GO" id="GO:0010468">
    <property type="term" value="P:regulation of gene expression"/>
    <property type="evidence" value="ECO:0007669"/>
    <property type="project" value="TreeGrafter"/>
</dbReference>
<accession>E9DIA6</accession>
<dbReference type="GO" id="GO:0032454">
    <property type="term" value="F:histone H3K9 demethylase activity"/>
    <property type="evidence" value="ECO:0007669"/>
    <property type="project" value="TreeGrafter"/>
</dbReference>
<dbReference type="VEuPathDB" id="FungiDB:D8B26_005926"/>
<dbReference type="InterPro" id="IPR003347">
    <property type="entry name" value="JmjC_dom"/>
</dbReference>
<dbReference type="Pfam" id="PF02375">
    <property type="entry name" value="JmjN"/>
    <property type="match status" value="1"/>
</dbReference>
<keyword evidence="5" id="KW-1185">Reference proteome</keyword>
<dbReference type="InterPro" id="IPR003349">
    <property type="entry name" value="JmjN"/>
</dbReference>
<dbReference type="PANTHER" id="PTHR10694">
    <property type="entry name" value="LYSINE-SPECIFIC DEMETHYLASE"/>
    <property type="match status" value="1"/>
</dbReference>
<dbReference type="VEuPathDB" id="FungiDB:CPSG_09555"/>
<protein>
    <submittedName>
        <fullName evidence="4">Jumonji family transcription factor</fullName>
    </submittedName>
</protein>
<name>E9DIA6_COCPS</name>
<feature type="compositionally biased region" description="Basic residues" evidence="1">
    <location>
        <begin position="293"/>
        <end position="306"/>
    </location>
</feature>
<dbReference type="GO" id="GO:0000785">
    <property type="term" value="C:chromatin"/>
    <property type="evidence" value="ECO:0007669"/>
    <property type="project" value="TreeGrafter"/>
</dbReference>
<feature type="non-terminal residue" evidence="4">
    <location>
        <position position="466"/>
    </location>
</feature>
<feature type="compositionally biased region" description="Basic and acidic residues" evidence="1">
    <location>
        <begin position="24"/>
        <end position="39"/>
    </location>
</feature>
<gene>
    <name evidence="4" type="ORF">CPSG_09555</name>
</gene>
<proteinExistence type="predicted"/>
<dbReference type="Proteomes" id="UP000002497">
    <property type="component" value="Unassembled WGS sequence"/>
</dbReference>
<dbReference type="GO" id="GO:0051864">
    <property type="term" value="F:histone H3K36 demethylase activity"/>
    <property type="evidence" value="ECO:0007669"/>
    <property type="project" value="TreeGrafter"/>
</dbReference>